<evidence type="ECO:0000259" key="6">
    <source>
        <dbReference type="Pfam" id="PF17863"/>
    </source>
</evidence>
<evidence type="ECO:0000313" key="8">
    <source>
        <dbReference type="Proteomes" id="UP001165378"/>
    </source>
</evidence>
<dbReference type="AlphaFoldDB" id="A0AA41Q6K2"/>
<accession>A0AA41Q6K2</accession>
<evidence type="ECO:0000256" key="4">
    <source>
        <dbReference type="SAM" id="MobiDB-lite"/>
    </source>
</evidence>
<dbReference type="FunFam" id="3.40.50.300:FF:000640">
    <property type="entry name" value="MoxR family ATPase"/>
    <property type="match status" value="1"/>
</dbReference>
<dbReference type="GO" id="GO:0005524">
    <property type="term" value="F:ATP binding"/>
    <property type="evidence" value="ECO:0007669"/>
    <property type="project" value="UniProtKB-KW"/>
</dbReference>
<dbReference type="InterPro" id="IPR027417">
    <property type="entry name" value="P-loop_NTPase"/>
</dbReference>
<protein>
    <submittedName>
        <fullName evidence="7">AAA family ATPase</fullName>
    </submittedName>
</protein>
<dbReference type="SUPFAM" id="SSF52540">
    <property type="entry name" value="P-loop containing nucleoside triphosphate hydrolases"/>
    <property type="match status" value="1"/>
</dbReference>
<dbReference type="PANTHER" id="PTHR42759">
    <property type="entry name" value="MOXR FAMILY PROTEIN"/>
    <property type="match status" value="1"/>
</dbReference>
<proteinExistence type="inferred from homology"/>
<dbReference type="EMBL" id="JAKFHA010000022">
    <property type="protein sequence ID" value="MCF2531294.1"/>
    <property type="molecule type" value="Genomic_DNA"/>
</dbReference>
<dbReference type="InterPro" id="IPR050764">
    <property type="entry name" value="CbbQ/NirQ/NorQ/GpvN"/>
</dbReference>
<dbReference type="GO" id="GO:0016887">
    <property type="term" value="F:ATP hydrolysis activity"/>
    <property type="evidence" value="ECO:0007669"/>
    <property type="project" value="InterPro"/>
</dbReference>
<dbReference type="RefSeq" id="WP_235055953.1">
    <property type="nucleotide sequence ID" value="NZ_JAKFHA010000022.1"/>
</dbReference>
<sequence>MSTFNDQAGLKELAATAARIRGAMESVIEGKPEVVRLALTVLLAEGHLLVEDVPGVGKTMLAKSLARSVDCSVRRVQFTPDLLPSDVTGVSVYDQQRREFEFKPGAIFANIVIGDEINRASPKTQSALLECMAERQVTVDGTTYELQAPFMVIATQNPVEMEGTYPLPEAQRDRFMARVSMGYPSLDAELEMLGVHGAGSPLDSLDPAADARDIVKLIEAVREVHVSPGVARYAVELVSATRNSPELRLGASPRATLHLVRAAKAAAALDNRGYVLPDDLQALAVPVLAHRLLPTAEAQMSRRSVEQVVQDIVRTVPVPGAPGTPPGAQGYPAPQPAQVRHAQPAPQSGPGYGRPAGYPAAQQPQPYPGQGQAGPYGAAPGGQFHGNGHNPAR</sequence>
<dbReference type="InterPro" id="IPR041628">
    <property type="entry name" value="ChlI/MoxR_AAA_lid"/>
</dbReference>
<dbReference type="PANTHER" id="PTHR42759:SF5">
    <property type="entry name" value="METHANOL DEHYDROGENASE REGULATOR"/>
    <property type="match status" value="1"/>
</dbReference>
<evidence type="ECO:0000256" key="1">
    <source>
        <dbReference type="ARBA" id="ARBA00022741"/>
    </source>
</evidence>
<dbReference type="InterPro" id="IPR011703">
    <property type="entry name" value="ATPase_AAA-3"/>
</dbReference>
<feature type="compositionally biased region" description="Gly residues" evidence="4">
    <location>
        <begin position="371"/>
        <end position="385"/>
    </location>
</feature>
<evidence type="ECO:0000256" key="3">
    <source>
        <dbReference type="ARBA" id="ARBA00061607"/>
    </source>
</evidence>
<dbReference type="CDD" id="cd00009">
    <property type="entry name" value="AAA"/>
    <property type="match status" value="1"/>
</dbReference>
<evidence type="ECO:0000259" key="5">
    <source>
        <dbReference type="Pfam" id="PF07726"/>
    </source>
</evidence>
<feature type="domain" description="ChlI/MoxR AAA lid" evidence="6">
    <location>
        <begin position="240"/>
        <end position="312"/>
    </location>
</feature>
<gene>
    <name evidence="7" type="ORF">LZ495_29305</name>
</gene>
<dbReference type="Pfam" id="PF07726">
    <property type="entry name" value="AAA_3"/>
    <property type="match status" value="1"/>
</dbReference>
<evidence type="ECO:0000256" key="2">
    <source>
        <dbReference type="ARBA" id="ARBA00022840"/>
    </source>
</evidence>
<comment type="similarity">
    <text evidence="3">Belongs to the MoxR family.</text>
</comment>
<feature type="domain" description="ATPase AAA-3" evidence="5">
    <location>
        <begin position="47"/>
        <end position="176"/>
    </location>
</feature>
<dbReference type="Proteomes" id="UP001165378">
    <property type="component" value="Unassembled WGS sequence"/>
</dbReference>
<dbReference type="Pfam" id="PF17863">
    <property type="entry name" value="AAA_lid_2"/>
    <property type="match status" value="1"/>
</dbReference>
<feature type="compositionally biased region" description="Low complexity" evidence="4">
    <location>
        <begin position="353"/>
        <end position="370"/>
    </location>
</feature>
<evidence type="ECO:0000313" key="7">
    <source>
        <dbReference type="EMBL" id="MCF2531294.1"/>
    </source>
</evidence>
<comment type="caution">
    <text evidence="7">The sequence shown here is derived from an EMBL/GenBank/DDBJ whole genome shotgun (WGS) entry which is preliminary data.</text>
</comment>
<feature type="region of interest" description="Disordered" evidence="4">
    <location>
        <begin position="316"/>
        <end position="393"/>
    </location>
</feature>
<feature type="compositionally biased region" description="Low complexity" evidence="4">
    <location>
        <begin position="326"/>
        <end position="339"/>
    </location>
</feature>
<keyword evidence="2" id="KW-0067">ATP-binding</keyword>
<keyword evidence="8" id="KW-1185">Reference proteome</keyword>
<reference evidence="7" key="1">
    <citation type="submission" date="2022-01" db="EMBL/GenBank/DDBJ databases">
        <title>Genome-Based Taxonomic Classification of the Phylum Actinobacteria.</title>
        <authorList>
            <person name="Gao Y."/>
        </authorList>
    </citation>
    <scope>NUCLEOTIDE SEQUENCE</scope>
    <source>
        <strain evidence="7">KLBMP 8922</strain>
    </source>
</reference>
<keyword evidence="1" id="KW-0547">Nucleotide-binding</keyword>
<dbReference type="Gene3D" id="3.40.50.300">
    <property type="entry name" value="P-loop containing nucleotide triphosphate hydrolases"/>
    <property type="match status" value="1"/>
</dbReference>
<name>A0AA41Q6K2_9ACTN</name>
<organism evidence="7 8">
    <name type="scientific">Yinghuangia soli</name>
    <dbReference type="NCBI Taxonomy" id="2908204"/>
    <lineage>
        <taxon>Bacteria</taxon>
        <taxon>Bacillati</taxon>
        <taxon>Actinomycetota</taxon>
        <taxon>Actinomycetes</taxon>
        <taxon>Kitasatosporales</taxon>
        <taxon>Streptomycetaceae</taxon>
        <taxon>Yinghuangia</taxon>
    </lineage>
</organism>
<dbReference type="Gene3D" id="1.10.8.80">
    <property type="entry name" value="Magnesium chelatase subunit I, C-Terminal domain"/>
    <property type="match status" value="1"/>
</dbReference>